<dbReference type="EMBL" id="CAJVPJ010000231">
    <property type="protein sequence ID" value="CAG8498887.1"/>
    <property type="molecule type" value="Genomic_DNA"/>
</dbReference>
<dbReference type="OrthoDB" id="2380925at2759"/>
<dbReference type="AlphaFoldDB" id="A0A9N8ZK96"/>
<name>A0A9N8ZK96_9GLOM</name>
<comment type="caution">
    <text evidence="1">The sequence shown here is derived from an EMBL/GenBank/DDBJ whole genome shotgun (WGS) entry which is preliminary data.</text>
</comment>
<evidence type="ECO:0000313" key="1">
    <source>
        <dbReference type="EMBL" id="CAG8498887.1"/>
    </source>
</evidence>
<sequence length="144" mass="17148">RIYGSCTPEEWAEYCWMPQVRTNETPGEWKERIWTRLTYFRENDLLPNQSKEYLEARKLIQFPDGSSYAPEIGIAICFSCDRLVYTGQRTKNMGNYNHIGMEKHWKISCTGSKYCGINYEKYSEIKHKSNFKRNYDEEICIKSL</sequence>
<reference evidence="1" key="1">
    <citation type="submission" date="2021-06" db="EMBL/GenBank/DDBJ databases">
        <authorList>
            <person name="Kallberg Y."/>
            <person name="Tangrot J."/>
            <person name="Rosling A."/>
        </authorList>
    </citation>
    <scope>NUCLEOTIDE SEQUENCE</scope>
    <source>
        <strain evidence="1">IA702</strain>
    </source>
</reference>
<gene>
    <name evidence="1" type="ORF">POCULU_LOCUS2467</name>
</gene>
<accession>A0A9N8ZK96</accession>
<evidence type="ECO:0000313" key="2">
    <source>
        <dbReference type="Proteomes" id="UP000789572"/>
    </source>
</evidence>
<protein>
    <submittedName>
        <fullName evidence="1">9461_t:CDS:1</fullName>
    </submittedName>
</protein>
<proteinExistence type="predicted"/>
<feature type="non-terminal residue" evidence="1">
    <location>
        <position position="1"/>
    </location>
</feature>
<dbReference type="Proteomes" id="UP000789572">
    <property type="component" value="Unassembled WGS sequence"/>
</dbReference>
<organism evidence="1 2">
    <name type="scientific">Paraglomus occultum</name>
    <dbReference type="NCBI Taxonomy" id="144539"/>
    <lineage>
        <taxon>Eukaryota</taxon>
        <taxon>Fungi</taxon>
        <taxon>Fungi incertae sedis</taxon>
        <taxon>Mucoromycota</taxon>
        <taxon>Glomeromycotina</taxon>
        <taxon>Glomeromycetes</taxon>
        <taxon>Paraglomerales</taxon>
        <taxon>Paraglomeraceae</taxon>
        <taxon>Paraglomus</taxon>
    </lineage>
</organism>
<keyword evidence="2" id="KW-1185">Reference proteome</keyword>